<dbReference type="PANTHER" id="PTHR31642">
    <property type="entry name" value="TRICHOTHECENE 3-O-ACETYLTRANSFERASE"/>
    <property type="match status" value="1"/>
</dbReference>
<dbReference type="EMBL" id="JBFXLQ010000044">
    <property type="protein sequence ID" value="KAL2864095.1"/>
    <property type="molecule type" value="Genomic_DNA"/>
</dbReference>
<dbReference type="GO" id="GO:0016740">
    <property type="term" value="F:transferase activity"/>
    <property type="evidence" value="ECO:0007669"/>
    <property type="project" value="UniProtKB-KW"/>
</dbReference>
<dbReference type="Proteomes" id="UP001610432">
    <property type="component" value="Unassembled WGS sequence"/>
</dbReference>
<protein>
    <submittedName>
        <fullName evidence="2">Transferase family protein</fullName>
    </submittedName>
</protein>
<dbReference type="RefSeq" id="XP_070883074.1">
    <property type="nucleotide sequence ID" value="XM_071029952.1"/>
</dbReference>
<dbReference type="PANTHER" id="PTHR31642:SF310">
    <property type="entry name" value="FATTY ALCOHOL:CAFFEOYL-COA ACYLTRANSFERASE"/>
    <property type="match status" value="1"/>
</dbReference>
<dbReference type="InterPro" id="IPR023213">
    <property type="entry name" value="CAT-like_dom_sf"/>
</dbReference>
<gene>
    <name evidence="2" type="ORF">BJX67DRAFT_362065</name>
</gene>
<name>A0ABR4LHV5_9EURO</name>
<dbReference type="InterPro" id="IPR050317">
    <property type="entry name" value="Plant_Fungal_Acyltransferase"/>
</dbReference>
<proteinExistence type="predicted"/>
<keyword evidence="1 2" id="KW-0808">Transferase</keyword>
<sequence length="484" mass="54050">MEEYSSPVQFETYPLSAFDMQGSFSNIPYAFFYENLSTTGEPFMPWDLLTASLRASLQQFPILTGRLRSQGAGRIVIEVDATNLNLPDVRQSTCESVHFSHLKASRFAWNQWPSEVATVGPVATPAADGDIKLLNVHAVRLAENSGLVLFINIPHYAVDGVGFFAFVNHWAETMKSMQRGQTTKDSPSSSLCFDRSLITQYVPEERAPMDDVSRSIYANRALLVDWLAWLSPITLAKMLSKTVGLARGEAHLFHVSRASLDRLRDAVRPHFPAEMRLSDNDLLVALVSKTYIQSQPQPEPRSLLPFMRKPDPPTHCTVRVPCDVRPRLGVKETYTGNLLVGMLVRDRLDDLTRPTTAETLAAAALEVRKTINRVQPPLVGEYWDVLTQNPTSHMRPLAFTATRTTTSLVTTSQVRFPMYAADFGSGCPEYVCLTPVFENSYTMAAFLPPPSSRQGVDVLLTSNPVAMEGILKNEFWNSVCERVW</sequence>
<comment type="caution">
    <text evidence="2">The sequence shown here is derived from an EMBL/GenBank/DDBJ whole genome shotgun (WGS) entry which is preliminary data.</text>
</comment>
<evidence type="ECO:0000256" key="1">
    <source>
        <dbReference type="ARBA" id="ARBA00022679"/>
    </source>
</evidence>
<reference evidence="2 3" key="1">
    <citation type="submission" date="2024-07" db="EMBL/GenBank/DDBJ databases">
        <title>Section-level genome sequencing and comparative genomics of Aspergillus sections Usti and Cavernicolus.</title>
        <authorList>
            <consortium name="Lawrence Berkeley National Laboratory"/>
            <person name="Nybo J.L."/>
            <person name="Vesth T.C."/>
            <person name="Theobald S."/>
            <person name="Frisvad J.C."/>
            <person name="Larsen T.O."/>
            <person name="Kjaerboelling I."/>
            <person name="Rothschild-Mancinelli K."/>
            <person name="Lyhne E.K."/>
            <person name="Kogle M.E."/>
            <person name="Barry K."/>
            <person name="Clum A."/>
            <person name="Na H."/>
            <person name="Ledsgaard L."/>
            <person name="Lin J."/>
            <person name="Lipzen A."/>
            <person name="Kuo A."/>
            <person name="Riley R."/>
            <person name="Mondo S."/>
            <person name="Labutti K."/>
            <person name="Haridas S."/>
            <person name="Pangalinan J."/>
            <person name="Salamov A.A."/>
            <person name="Simmons B.A."/>
            <person name="Magnuson J.K."/>
            <person name="Chen J."/>
            <person name="Drula E."/>
            <person name="Henrissat B."/>
            <person name="Wiebenga A."/>
            <person name="Lubbers R.J."/>
            <person name="Gomes A.C."/>
            <person name="Macurrencykelacurrency M.R."/>
            <person name="Stajich J."/>
            <person name="Grigoriev I.V."/>
            <person name="Mortensen U.H."/>
            <person name="De Vries R.P."/>
            <person name="Baker S.E."/>
            <person name="Andersen M.R."/>
        </authorList>
    </citation>
    <scope>NUCLEOTIDE SEQUENCE [LARGE SCALE GENOMIC DNA]</scope>
    <source>
        <strain evidence="2 3">CBS 449.75</strain>
    </source>
</reference>
<evidence type="ECO:0000313" key="2">
    <source>
        <dbReference type="EMBL" id="KAL2864095.1"/>
    </source>
</evidence>
<dbReference type="Gene3D" id="3.30.559.10">
    <property type="entry name" value="Chloramphenicol acetyltransferase-like domain"/>
    <property type="match status" value="2"/>
</dbReference>
<organism evidence="2 3">
    <name type="scientific">Aspergillus lucknowensis</name>
    <dbReference type="NCBI Taxonomy" id="176173"/>
    <lineage>
        <taxon>Eukaryota</taxon>
        <taxon>Fungi</taxon>
        <taxon>Dikarya</taxon>
        <taxon>Ascomycota</taxon>
        <taxon>Pezizomycotina</taxon>
        <taxon>Eurotiomycetes</taxon>
        <taxon>Eurotiomycetidae</taxon>
        <taxon>Eurotiales</taxon>
        <taxon>Aspergillaceae</taxon>
        <taxon>Aspergillus</taxon>
        <taxon>Aspergillus subgen. Nidulantes</taxon>
    </lineage>
</organism>
<dbReference type="GeneID" id="98145024"/>
<dbReference type="Pfam" id="PF02458">
    <property type="entry name" value="Transferase"/>
    <property type="match status" value="2"/>
</dbReference>
<accession>A0ABR4LHV5</accession>
<keyword evidence="3" id="KW-1185">Reference proteome</keyword>
<dbReference type="SUPFAM" id="SSF52777">
    <property type="entry name" value="CoA-dependent acyltransferases"/>
    <property type="match status" value="1"/>
</dbReference>
<evidence type="ECO:0000313" key="3">
    <source>
        <dbReference type="Proteomes" id="UP001610432"/>
    </source>
</evidence>